<dbReference type="EMBL" id="QWLN02004554">
    <property type="protein sequence ID" value="TEA38936.1"/>
    <property type="molecule type" value="Genomic_DNA"/>
</dbReference>
<dbReference type="InterPro" id="IPR019377">
    <property type="entry name" value="NADH_UbQ_OxRdtase_su10"/>
</dbReference>
<name>A0A484GUU0_SOUCH</name>
<protein>
    <submittedName>
        <fullName evidence="1">Uncharacterized protein</fullName>
    </submittedName>
</protein>
<reference evidence="1 2" key="1">
    <citation type="journal article" date="2018" name="Genomics">
        <title>Molecular footprints of inshore aquatic adaptation in Indo-Pacific humpback dolphin (Sousa chinensis).</title>
        <authorList>
            <person name="Ming Y."/>
            <person name="Jian J."/>
            <person name="Yu F."/>
            <person name="Yu X."/>
            <person name="Wang J."/>
            <person name="Liu W."/>
        </authorList>
    </citation>
    <scope>NUCLEOTIDE SEQUENCE [LARGE SCALE GENOMIC DNA]</scope>
    <source>
        <strain evidence="1">MY-2018</strain>
        <tissue evidence="1">Skin</tissue>
    </source>
</reference>
<dbReference type="AlphaFoldDB" id="A0A484GUU0"/>
<keyword evidence="2" id="KW-1185">Reference proteome</keyword>
<proteinExistence type="predicted"/>
<sequence>EIIEGQYEKIGCCYCCWGSRCLPDITNCKGKDVLCMYEAEMQWRRD</sequence>
<feature type="non-terminal residue" evidence="1">
    <location>
        <position position="1"/>
    </location>
</feature>
<evidence type="ECO:0000313" key="1">
    <source>
        <dbReference type="EMBL" id="TEA38936.1"/>
    </source>
</evidence>
<evidence type="ECO:0000313" key="2">
    <source>
        <dbReference type="Proteomes" id="UP000295264"/>
    </source>
</evidence>
<gene>
    <name evidence="1" type="ORF">DBR06_SOUSAS1710008</name>
</gene>
<organism evidence="1 2">
    <name type="scientific">Sousa chinensis</name>
    <name type="common">Indo-pacific humpbacked dolphin</name>
    <name type="synonym">Steno chinensis</name>
    <dbReference type="NCBI Taxonomy" id="103600"/>
    <lineage>
        <taxon>Eukaryota</taxon>
        <taxon>Metazoa</taxon>
        <taxon>Chordata</taxon>
        <taxon>Craniata</taxon>
        <taxon>Vertebrata</taxon>
        <taxon>Euteleostomi</taxon>
        <taxon>Mammalia</taxon>
        <taxon>Eutheria</taxon>
        <taxon>Laurasiatheria</taxon>
        <taxon>Artiodactyla</taxon>
        <taxon>Whippomorpha</taxon>
        <taxon>Cetacea</taxon>
        <taxon>Odontoceti</taxon>
        <taxon>Delphinidae</taxon>
        <taxon>Sousa</taxon>
    </lineage>
</organism>
<accession>A0A484GUU0</accession>
<dbReference type="Proteomes" id="UP000295264">
    <property type="component" value="Unassembled WGS sequence"/>
</dbReference>
<comment type="caution">
    <text evidence="1">The sequence shown here is derived from an EMBL/GenBank/DDBJ whole genome shotgun (WGS) entry which is preliminary data.</text>
</comment>
<dbReference type="Pfam" id="PF10249">
    <property type="entry name" value="NDUFB10"/>
    <property type="match status" value="1"/>
</dbReference>